<proteinExistence type="predicted"/>
<dbReference type="GO" id="GO:0003824">
    <property type="term" value="F:catalytic activity"/>
    <property type="evidence" value="ECO:0007669"/>
    <property type="project" value="InterPro"/>
</dbReference>
<dbReference type="InterPro" id="IPR005135">
    <property type="entry name" value="Endo/exonuclease/phosphatase"/>
</dbReference>
<dbReference type="Pfam" id="PF03372">
    <property type="entry name" value="Exo_endo_phos"/>
    <property type="match status" value="1"/>
</dbReference>
<protein>
    <submittedName>
        <fullName evidence="4">Uncharacterized protein LOC110751684</fullName>
    </submittedName>
</protein>
<dbReference type="Proteomes" id="UP000515124">
    <property type="component" value="Unplaced"/>
</dbReference>
<dbReference type="CDD" id="cd01650">
    <property type="entry name" value="RT_nLTR_like"/>
    <property type="match status" value="1"/>
</dbReference>
<dbReference type="SUPFAM" id="SSF56672">
    <property type="entry name" value="DNA/RNA polymerases"/>
    <property type="match status" value="1"/>
</dbReference>
<gene>
    <name evidence="4" type="primary">LOC110751684</name>
</gene>
<evidence type="ECO:0000259" key="2">
    <source>
        <dbReference type="Pfam" id="PF03372"/>
    </source>
</evidence>
<evidence type="ECO:0000313" key="4">
    <source>
        <dbReference type="RefSeq" id="XP_021807878.1"/>
    </source>
</evidence>
<dbReference type="SUPFAM" id="SSF56219">
    <property type="entry name" value="DNase I-like"/>
    <property type="match status" value="1"/>
</dbReference>
<dbReference type="Gene3D" id="3.60.10.10">
    <property type="entry name" value="Endonuclease/exonuclease/phosphatase"/>
    <property type="match status" value="1"/>
</dbReference>
<dbReference type="Pfam" id="PF00078">
    <property type="entry name" value="RVT_1"/>
    <property type="match status" value="1"/>
</dbReference>
<sequence length="564" mass="64654">MKLLVWNSRGSAWRGFVLQALFYISTLCLDLFCILDSRASRAQADRLAQRLGFNNSVPAIGQCGGIILLWNPSILNINILNYHERYINCRIQELATNKVWLTTFVYAYPQKTKQISLWTELSALKPLNHAPWLLLGDFNNICSLNEKIGGSQVVSQAMMNFNKFLNDCEVLSMNASGVPFTWCNGHHDNSIIYERLDRALANPNWMSLYPHCELQNLPILRSDHGPILLTCSNHLRRVPEAFRFEAMWLAHKDFDKVVTQTWNNNYSGNAAQKIQTCCNTFKHQLKSWNRNVFGDLFQKIKTAQETLQSTQEQLAQNPYSPYLLDKDSKLNTELKLLLEQEETFYARKCPWFKADQAPNQHSVTDFLQIVEPCVTNQDNVNLLAPVSDLELEHSIKGIGPLKAPGPDGLQAIFYHKCWENTKQMVKNLVNDFPTNNIPLQDVNHTNIALIPKVDSLETVNHYRPISLCNVSYKVITKILVNRLKPILSNCISKNQGAFAPGRSIFDNILIAHELFHDFKRKKGARGAMAIKLDLEKAYDLLDWGYIRDYCYCRQKYQLLIGELL</sequence>
<dbReference type="InterPro" id="IPR043502">
    <property type="entry name" value="DNA/RNA_pol_sf"/>
</dbReference>
<dbReference type="InterPro" id="IPR000477">
    <property type="entry name" value="RT_dom"/>
</dbReference>
<dbReference type="KEGG" id="pavi:110751684"/>
<organism evidence="3 4">
    <name type="scientific">Prunus avium</name>
    <name type="common">Cherry</name>
    <name type="synonym">Cerasus avium</name>
    <dbReference type="NCBI Taxonomy" id="42229"/>
    <lineage>
        <taxon>Eukaryota</taxon>
        <taxon>Viridiplantae</taxon>
        <taxon>Streptophyta</taxon>
        <taxon>Embryophyta</taxon>
        <taxon>Tracheophyta</taxon>
        <taxon>Spermatophyta</taxon>
        <taxon>Magnoliopsida</taxon>
        <taxon>eudicotyledons</taxon>
        <taxon>Gunneridae</taxon>
        <taxon>Pentapetalae</taxon>
        <taxon>rosids</taxon>
        <taxon>fabids</taxon>
        <taxon>Rosales</taxon>
        <taxon>Rosaceae</taxon>
        <taxon>Amygdaloideae</taxon>
        <taxon>Amygdaleae</taxon>
        <taxon>Prunus</taxon>
    </lineage>
</organism>
<name>A0A6P5S1T6_PRUAV</name>
<feature type="domain" description="Reverse transcriptase" evidence="1">
    <location>
        <begin position="450"/>
        <end position="543"/>
    </location>
</feature>
<reference evidence="4" key="1">
    <citation type="submission" date="2025-08" db="UniProtKB">
        <authorList>
            <consortium name="RefSeq"/>
        </authorList>
    </citation>
    <scope>IDENTIFICATION</scope>
</reference>
<dbReference type="AlphaFoldDB" id="A0A6P5S1T6"/>
<dbReference type="GeneID" id="110751684"/>
<accession>A0A6P5S1T6</accession>
<dbReference type="RefSeq" id="XP_021807878.1">
    <property type="nucleotide sequence ID" value="XM_021952186.1"/>
</dbReference>
<dbReference type="PANTHER" id="PTHR33710">
    <property type="entry name" value="BNAC02G09200D PROTEIN"/>
    <property type="match status" value="1"/>
</dbReference>
<dbReference type="PANTHER" id="PTHR33710:SF79">
    <property type="entry name" value="OS06G0205337 PROTEIN"/>
    <property type="match status" value="1"/>
</dbReference>
<evidence type="ECO:0000313" key="3">
    <source>
        <dbReference type="Proteomes" id="UP000515124"/>
    </source>
</evidence>
<dbReference type="InterPro" id="IPR036691">
    <property type="entry name" value="Endo/exonu/phosph_ase_sf"/>
</dbReference>
<feature type="domain" description="Endonuclease/exonuclease/phosphatase" evidence="2">
    <location>
        <begin position="30"/>
        <end position="224"/>
    </location>
</feature>
<evidence type="ECO:0000259" key="1">
    <source>
        <dbReference type="Pfam" id="PF00078"/>
    </source>
</evidence>
<keyword evidence="3" id="KW-1185">Reference proteome</keyword>